<sequence length="62" mass="7394">MGKAIYNKDDQMKYLKERLTMFAEVLDSIDPDEAELEDIDRLLAIIDEMEMKVEQFKKRPDQ</sequence>
<organism evidence="1 2">
    <name type="scientific">Peribacillus saganii</name>
    <dbReference type="NCBI Taxonomy" id="2303992"/>
    <lineage>
        <taxon>Bacteria</taxon>
        <taxon>Bacillati</taxon>
        <taxon>Bacillota</taxon>
        <taxon>Bacilli</taxon>
        <taxon>Bacillales</taxon>
        <taxon>Bacillaceae</taxon>
        <taxon>Peribacillus</taxon>
    </lineage>
</organism>
<comment type="caution">
    <text evidence="1">The sequence shown here is derived from an EMBL/GenBank/DDBJ whole genome shotgun (WGS) entry which is preliminary data.</text>
</comment>
<dbReference type="EMBL" id="QVTE01000035">
    <property type="protein sequence ID" value="RFU68112.1"/>
    <property type="molecule type" value="Genomic_DNA"/>
</dbReference>
<accession>A0A372LLZ6</accession>
<dbReference type="InterPro" id="IPR047670">
    <property type="entry name" value="YfjT-like"/>
</dbReference>
<name>A0A372LLZ6_9BACI</name>
<reference evidence="1 2" key="1">
    <citation type="submission" date="2018-08" db="EMBL/GenBank/DDBJ databases">
        <title>Bacillus chawlae sp. nov., Bacillus glennii sp. nov., and Bacillus saganii sp. nov. Isolated from the Vehicle Assembly Building at Kennedy Space Center where the Viking Spacecraft were Assembled.</title>
        <authorList>
            <person name="Seuylemezian A."/>
            <person name="Vaishampayan P."/>
        </authorList>
    </citation>
    <scope>NUCLEOTIDE SEQUENCE [LARGE SCALE GENOMIC DNA]</scope>
    <source>
        <strain evidence="1 2">V47-23a</strain>
    </source>
</reference>
<dbReference type="RefSeq" id="WP_117327104.1">
    <property type="nucleotide sequence ID" value="NZ_QVTE01000035.1"/>
</dbReference>
<gene>
    <name evidence="1" type="ORF">D0469_12640</name>
</gene>
<keyword evidence="2" id="KW-1185">Reference proteome</keyword>
<proteinExistence type="predicted"/>
<evidence type="ECO:0000313" key="1">
    <source>
        <dbReference type="EMBL" id="RFU68112.1"/>
    </source>
</evidence>
<dbReference type="Proteomes" id="UP000264541">
    <property type="component" value="Unassembled WGS sequence"/>
</dbReference>
<protein>
    <submittedName>
        <fullName evidence="1">Uncharacterized protein</fullName>
    </submittedName>
</protein>
<dbReference type="AlphaFoldDB" id="A0A372LLZ6"/>
<dbReference type="NCBIfam" id="NF040878">
    <property type="entry name" value="SE1561_fam"/>
    <property type="match status" value="1"/>
</dbReference>
<dbReference type="OrthoDB" id="2990422at2"/>
<evidence type="ECO:0000313" key="2">
    <source>
        <dbReference type="Proteomes" id="UP000264541"/>
    </source>
</evidence>